<dbReference type="Gene3D" id="2.130.10.130">
    <property type="entry name" value="Integrin alpha, N-terminal"/>
    <property type="match status" value="1"/>
</dbReference>
<dbReference type="Gene3D" id="2.60.40.420">
    <property type="entry name" value="Cupredoxins - blue copper proteins"/>
    <property type="match status" value="2"/>
</dbReference>
<dbReference type="AlphaFoldDB" id="A0A5B9WGD0"/>
<dbReference type="Pfam" id="PF07732">
    <property type="entry name" value="Cu-oxidase_3"/>
    <property type="match status" value="1"/>
</dbReference>
<reference evidence="5 6" key="1">
    <citation type="submission" date="2019-08" db="EMBL/GenBank/DDBJ databases">
        <title>Deep-cultivation of Planctomycetes and their phenomic and genomic characterization uncovers novel biology.</title>
        <authorList>
            <person name="Wiegand S."/>
            <person name="Jogler M."/>
            <person name="Boedeker C."/>
            <person name="Pinto D."/>
            <person name="Vollmers J."/>
            <person name="Rivas-Marin E."/>
            <person name="Kohn T."/>
            <person name="Peeters S.H."/>
            <person name="Heuer A."/>
            <person name="Rast P."/>
            <person name="Oberbeckmann S."/>
            <person name="Bunk B."/>
            <person name="Jeske O."/>
            <person name="Meyerdierks A."/>
            <person name="Storesund J.E."/>
            <person name="Kallscheuer N."/>
            <person name="Luecker S."/>
            <person name="Lage O.M."/>
            <person name="Pohl T."/>
            <person name="Merkel B.J."/>
            <person name="Hornburger P."/>
            <person name="Mueller R.-W."/>
            <person name="Bruemmer F."/>
            <person name="Labrenz M."/>
            <person name="Spormann A.M."/>
            <person name="Op den Camp H."/>
            <person name="Overmann J."/>
            <person name="Amann R."/>
            <person name="Jetten M.S.M."/>
            <person name="Mascher T."/>
            <person name="Medema M.H."/>
            <person name="Devos D.P."/>
            <person name="Kaster A.-K."/>
            <person name="Ovreas L."/>
            <person name="Rohde M."/>
            <person name="Galperin M.Y."/>
            <person name="Jogler C."/>
        </authorList>
    </citation>
    <scope>NUCLEOTIDE SEQUENCE [LARGE SCALE GENOMIC DNA]</scope>
    <source>
        <strain evidence="5 6">OJF2</strain>
    </source>
</reference>
<dbReference type="GO" id="GO:0005507">
    <property type="term" value="F:copper ion binding"/>
    <property type="evidence" value="ECO:0007669"/>
    <property type="project" value="InterPro"/>
</dbReference>
<gene>
    <name evidence="5" type="primary">cueO</name>
    <name evidence="5" type="ORF">OJF2_75100</name>
</gene>
<protein>
    <submittedName>
        <fullName evidence="5">Blue copper oxidase CueO</fullName>
    </submittedName>
</protein>
<dbReference type="PANTHER" id="PTHR11709:SF518">
    <property type="entry name" value="MULTICOPPER OXIDASE"/>
    <property type="match status" value="1"/>
</dbReference>
<dbReference type="InterPro" id="IPR045087">
    <property type="entry name" value="Cu-oxidase_fam"/>
</dbReference>
<proteinExistence type="predicted"/>
<evidence type="ECO:0000259" key="4">
    <source>
        <dbReference type="Pfam" id="PF07732"/>
    </source>
</evidence>
<dbReference type="InterPro" id="IPR002355">
    <property type="entry name" value="Cu_oxidase_Cu_BS"/>
</dbReference>
<dbReference type="Pfam" id="PF07731">
    <property type="entry name" value="Cu-oxidase_2"/>
    <property type="match status" value="1"/>
</dbReference>
<feature type="domain" description="Plastocyanin-like" evidence="4">
    <location>
        <begin position="91"/>
        <end position="195"/>
    </location>
</feature>
<dbReference type="InterPro" id="IPR011706">
    <property type="entry name" value="Cu-oxidase_C"/>
</dbReference>
<dbReference type="KEGG" id="agv:OJF2_75100"/>
<evidence type="ECO:0000259" key="3">
    <source>
        <dbReference type="Pfam" id="PF07731"/>
    </source>
</evidence>
<keyword evidence="2" id="KW-0560">Oxidoreductase</keyword>
<dbReference type="SUPFAM" id="SSF49503">
    <property type="entry name" value="Cupredoxins"/>
    <property type="match status" value="2"/>
</dbReference>
<dbReference type="PANTHER" id="PTHR11709">
    <property type="entry name" value="MULTI-COPPER OXIDASE"/>
    <property type="match status" value="1"/>
</dbReference>
<dbReference type="InterPro" id="IPR011707">
    <property type="entry name" value="Cu-oxidase-like_N"/>
</dbReference>
<name>A0A5B9WGD0_9BACT</name>
<dbReference type="CDD" id="cd13853">
    <property type="entry name" value="CuRO_1_Tth-MCO_like"/>
    <property type="match status" value="1"/>
</dbReference>
<dbReference type="RefSeq" id="WP_210420319.1">
    <property type="nucleotide sequence ID" value="NZ_CP042997.1"/>
</dbReference>
<evidence type="ECO:0000313" key="5">
    <source>
        <dbReference type="EMBL" id="QEH38900.1"/>
    </source>
</evidence>
<evidence type="ECO:0000256" key="2">
    <source>
        <dbReference type="ARBA" id="ARBA00023002"/>
    </source>
</evidence>
<organism evidence="5 6">
    <name type="scientific">Aquisphaera giovannonii</name>
    <dbReference type="NCBI Taxonomy" id="406548"/>
    <lineage>
        <taxon>Bacteria</taxon>
        <taxon>Pseudomonadati</taxon>
        <taxon>Planctomycetota</taxon>
        <taxon>Planctomycetia</taxon>
        <taxon>Isosphaerales</taxon>
        <taxon>Isosphaeraceae</taxon>
        <taxon>Aquisphaera</taxon>
    </lineage>
</organism>
<dbReference type="PROSITE" id="PS00080">
    <property type="entry name" value="MULTICOPPER_OXIDASE2"/>
    <property type="match status" value="1"/>
</dbReference>
<evidence type="ECO:0000256" key="1">
    <source>
        <dbReference type="ARBA" id="ARBA00022723"/>
    </source>
</evidence>
<evidence type="ECO:0000313" key="6">
    <source>
        <dbReference type="Proteomes" id="UP000324233"/>
    </source>
</evidence>
<sequence length="883" mass="94033">MPRTRPALSKTRPRLRIHAIERLEARINRSAFAEPVMLSSVAGTLEVTLDAHRSSQVIEVAQPGNPMAPGVPTLVDGFMTYAWTLERGSSSDGKASGDGYPSPTLKVNPGDTLIIHLENDLGDQPTNLHTHGLDISPSGNSDNVLLDVPPGMSNTYTYQIPADEAPGMDWYHPHRHEHVEEQVYRGLAGVLIIGQADSEIQQVQDLPTRIMDVQLQRIEADPATGRPTLQFPLPVTDFAHSQYTVNGQYMPDLQMTGPYEKFATLSLDPHDLTRTYIPPSNDPSTWNFSDPANQAAYYVAQDSNAFPRTVLKTRAAQAPGKRIVEIDSAPADGVTKYFAITGIIPAGNLDRMYTQPLIRLHGTGQGGDPQRWNDVALTSPSPFVDLSDMPVAQERYVVFSSDFSSSTPRFLVNGETFPNNPVFQPQLGTVEEWTIVNKDPVPHPLHIHMHAFQAMPGSGTVTLPDGSSYPYDPALPHPYDQDVFYIEPQSAVRIRIKWDDYLGEAVLHCHNLEHEDMGMMSLLNVIPAQPLAAAAPGPGGSTAQFFRLDANGQPVGSAVASVAPFGPNYRGGMTVAMADVNRDGVPDAIFGGIGRVVVRDGASNFTRTLADFRPRGRAFRGALNVAGGDLNGDLYGDIIIANAQGKPAVRAYSGRDGAAIAEFSPLGRGGRGGVSVAAADVDGSGRIRIVTAAGAGSAPRVQVWGWDLFTPIGRPPADPSRLGAPRLVTEFLAGPKSARGGLSVAAGYYDAASGGFPRIITASRGSDSTVTVWKMDTHMDAMAMAMADDSGAMSAAPMATDMAAGMPQPRVLARFRVPGHPGSRKGLAVGSINTPTGSLVTVAPDAKGPGMVQFFGPDSAGMPSLVGNVRLDGRGRGVRLGGS</sequence>
<keyword evidence="1" id="KW-0479">Metal-binding</keyword>
<accession>A0A5B9WGD0</accession>
<feature type="domain" description="Plastocyanin-like" evidence="3">
    <location>
        <begin position="402"/>
        <end position="526"/>
    </location>
</feature>
<keyword evidence="6" id="KW-1185">Reference proteome</keyword>
<dbReference type="SUPFAM" id="SSF69318">
    <property type="entry name" value="Integrin alpha N-terminal domain"/>
    <property type="match status" value="1"/>
</dbReference>
<dbReference type="InterPro" id="IPR008972">
    <property type="entry name" value="Cupredoxin"/>
</dbReference>
<dbReference type="GO" id="GO:0016491">
    <property type="term" value="F:oxidoreductase activity"/>
    <property type="evidence" value="ECO:0007669"/>
    <property type="project" value="UniProtKB-KW"/>
</dbReference>
<dbReference type="Proteomes" id="UP000324233">
    <property type="component" value="Chromosome"/>
</dbReference>
<dbReference type="EMBL" id="CP042997">
    <property type="protein sequence ID" value="QEH38900.1"/>
    <property type="molecule type" value="Genomic_DNA"/>
</dbReference>
<dbReference type="InterPro" id="IPR028994">
    <property type="entry name" value="Integrin_alpha_N"/>
</dbReference>